<reference evidence="1" key="1">
    <citation type="submission" date="2017-10" db="EMBL/GenBank/DDBJ databases">
        <title>Draft genome sequence of the planktic cyanobacteria Tychonema bourrellyi isolated from alpine lentic freshwater.</title>
        <authorList>
            <person name="Tett A."/>
            <person name="Armanini F."/>
            <person name="Asnicar F."/>
            <person name="Boscaini A."/>
            <person name="Pasolli E."/>
            <person name="Zolfo M."/>
            <person name="Donati C."/>
            <person name="Salmaso N."/>
            <person name="Segata N."/>
        </authorList>
    </citation>
    <scope>NUCLEOTIDE SEQUENCE</scope>
    <source>
        <strain evidence="1">FEM_GT703</strain>
    </source>
</reference>
<keyword evidence="2" id="KW-1185">Reference proteome</keyword>
<name>A0A2G4F152_9CYAN</name>
<sequence>MSQGGILSAIKYQVHVEQAVDTLKADLPTLFEKDIYTVEPYSAQKVHIIESVLSCSSSVM</sequence>
<dbReference type="AlphaFoldDB" id="A0A2G4F152"/>
<gene>
    <name evidence="1" type="ORF">CP500_010310</name>
</gene>
<organism evidence="1 2">
    <name type="scientific">Tychonema bourrellyi FEM_GT703</name>
    <dbReference type="NCBI Taxonomy" id="2040638"/>
    <lineage>
        <taxon>Bacteria</taxon>
        <taxon>Bacillati</taxon>
        <taxon>Cyanobacteriota</taxon>
        <taxon>Cyanophyceae</taxon>
        <taxon>Oscillatoriophycideae</taxon>
        <taxon>Oscillatoriales</taxon>
        <taxon>Microcoleaceae</taxon>
        <taxon>Tychonema</taxon>
    </lineage>
</organism>
<evidence type="ECO:0000313" key="2">
    <source>
        <dbReference type="Proteomes" id="UP000226442"/>
    </source>
</evidence>
<evidence type="ECO:0000313" key="1">
    <source>
        <dbReference type="EMBL" id="PHX55491.1"/>
    </source>
</evidence>
<comment type="caution">
    <text evidence="1">The sequence shown here is derived from an EMBL/GenBank/DDBJ whole genome shotgun (WGS) entry which is preliminary data.</text>
</comment>
<dbReference type="Proteomes" id="UP000226442">
    <property type="component" value="Unassembled WGS sequence"/>
</dbReference>
<dbReference type="EMBL" id="NXIB02000050">
    <property type="protein sequence ID" value="PHX55491.1"/>
    <property type="molecule type" value="Genomic_DNA"/>
</dbReference>
<proteinExistence type="predicted"/>
<accession>A0A2G4F152</accession>
<protein>
    <submittedName>
        <fullName evidence="1">Uncharacterized protein</fullName>
    </submittedName>
</protein>